<dbReference type="AlphaFoldDB" id="A0A0V1AFF0"/>
<organism evidence="1 2">
    <name type="scientific">Trichinella patagoniensis</name>
    <dbReference type="NCBI Taxonomy" id="990121"/>
    <lineage>
        <taxon>Eukaryota</taxon>
        <taxon>Metazoa</taxon>
        <taxon>Ecdysozoa</taxon>
        <taxon>Nematoda</taxon>
        <taxon>Enoplea</taxon>
        <taxon>Dorylaimia</taxon>
        <taxon>Trichinellida</taxon>
        <taxon>Trichinellidae</taxon>
        <taxon>Trichinella</taxon>
    </lineage>
</organism>
<proteinExistence type="predicted"/>
<reference evidence="1 2" key="1">
    <citation type="submission" date="2015-01" db="EMBL/GenBank/DDBJ databases">
        <title>Evolution of Trichinella species and genotypes.</title>
        <authorList>
            <person name="Korhonen P.K."/>
            <person name="Edoardo P."/>
            <person name="Giuseppe L.R."/>
            <person name="Gasser R.B."/>
        </authorList>
    </citation>
    <scope>NUCLEOTIDE SEQUENCE [LARGE SCALE GENOMIC DNA]</scope>
    <source>
        <strain evidence="1">ISS2496</strain>
    </source>
</reference>
<dbReference type="OrthoDB" id="5920811at2759"/>
<evidence type="ECO:0000313" key="1">
    <source>
        <dbReference type="EMBL" id="KRY23547.1"/>
    </source>
</evidence>
<comment type="caution">
    <text evidence="1">The sequence shown here is derived from an EMBL/GenBank/DDBJ whole genome shotgun (WGS) entry which is preliminary data.</text>
</comment>
<dbReference type="EMBL" id="JYDQ01000003">
    <property type="protein sequence ID" value="KRY23547.1"/>
    <property type="molecule type" value="Genomic_DNA"/>
</dbReference>
<dbReference type="Proteomes" id="UP000054783">
    <property type="component" value="Unassembled WGS sequence"/>
</dbReference>
<accession>A0A0V1AFF0</accession>
<sequence>MVNFKALLSSLNMLSNVAFFANILASKRLSGNCVIDPDAALGVAFRSDCSKLRATCRGNSR</sequence>
<evidence type="ECO:0000313" key="2">
    <source>
        <dbReference type="Proteomes" id="UP000054783"/>
    </source>
</evidence>
<protein>
    <submittedName>
        <fullName evidence="1">Uncharacterized protein</fullName>
    </submittedName>
</protein>
<gene>
    <name evidence="1" type="ORF">T12_16337</name>
</gene>
<keyword evidence="2" id="KW-1185">Reference proteome</keyword>
<name>A0A0V1AFF0_9BILA</name>